<feature type="domain" description="ABC3 transporter permease C-terminal" evidence="9">
    <location>
        <begin position="275"/>
        <end position="393"/>
    </location>
</feature>
<evidence type="ECO:0000256" key="8">
    <source>
        <dbReference type="SAM" id="Phobius"/>
    </source>
</evidence>
<reference evidence="11 12" key="1">
    <citation type="submission" date="2018-05" db="EMBL/GenBank/DDBJ databases">
        <title>Streptomyces venezuelae.</title>
        <authorList>
            <person name="Kim W."/>
            <person name="Lee N."/>
            <person name="Cho B.-K."/>
        </authorList>
    </citation>
    <scope>NUCLEOTIDE SEQUENCE [LARGE SCALE GENOMIC DNA]</scope>
    <source>
        <strain evidence="11 12">ATCC 14584</strain>
    </source>
</reference>
<keyword evidence="2" id="KW-1003">Cell membrane</keyword>
<evidence type="ECO:0000256" key="1">
    <source>
        <dbReference type="ARBA" id="ARBA00004651"/>
    </source>
</evidence>
<feature type="transmembrane region" description="Helical" evidence="8">
    <location>
        <begin position="414"/>
        <end position="435"/>
    </location>
</feature>
<dbReference type="InterPro" id="IPR003838">
    <property type="entry name" value="ABC3_permease_C"/>
</dbReference>
<feature type="transmembrane region" description="Helical" evidence="8">
    <location>
        <begin position="364"/>
        <end position="383"/>
    </location>
</feature>
<dbReference type="InterPro" id="IPR050250">
    <property type="entry name" value="Macrolide_Exporter_MacB"/>
</dbReference>
<organism evidence="11 12">
    <name type="scientific">Streptomyces venezuelae</name>
    <dbReference type="NCBI Taxonomy" id="54571"/>
    <lineage>
        <taxon>Bacteria</taxon>
        <taxon>Bacillati</taxon>
        <taxon>Actinomycetota</taxon>
        <taxon>Actinomycetes</taxon>
        <taxon>Kitasatosporales</taxon>
        <taxon>Streptomycetaceae</taxon>
        <taxon>Streptomyces</taxon>
    </lineage>
</organism>
<dbReference type="OrthoDB" id="9780560at2"/>
<feature type="transmembrane region" description="Helical" evidence="8">
    <location>
        <begin position="819"/>
        <end position="838"/>
    </location>
</feature>
<proteinExistence type="inferred from homology"/>
<evidence type="ECO:0000256" key="5">
    <source>
        <dbReference type="ARBA" id="ARBA00023136"/>
    </source>
</evidence>
<evidence type="ECO:0000256" key="7">
    <source>
        <dbReference type="SAM" id="MobiDB-lite"/>
    </source>
</evidence>
<accession>A0A5P2BPI0</accession>
<comment type="subcellular location">
    <subcellularLocation>
        <location evidence="1">Cell membrane</location>
        <topology evidence="1">Multi-pass membrane protein</topology>
    </subcellularLocation>
</comment>
<dbReference type="PANTHER" id="PTHR30572:SF4">
    <property type="entry name" value="ABC TRANSPORTER PERMEASE YTRF"/>
    <property type="match status" value="1"/>
</dbReference>
<dbReference type="InterPro" id="IPR025857">
    <property type="entry name" value="MacB_PCD"/>
</dbReference>
<dbReference type="PANTHER" id="PTHR30572">
    <property type="entry name" value="MEMBRANE COMPONENT OF TRANSPORTER-RELATED"/>
    <property type="match status" value="1"/>
</dbReference>
<keyword evidence="3 8" id="KW-0812">Transmembrane</keyword>
<dbReference type="Proteomes" id="UP000322927">
    <property type="component" value="Chromosome"/>
</dbReference>
<name>A0A5P2BPI0_STRVZ</name>
<evidence type="ECO:0000259" key="9">
    <source>
        <dbReference type="Pfam" id="PF02687"/>
    </source>
</evidence>
<feature type="transmembrane region" description="Helical" evidence="8">
    <location>
        <begin position="725"/>
        <end position="750"/>
    </location>
</feature>
<dbReference type="Pfam" id="PF02687">
    <property type="entry name" value="FtsX"/>
    <property type="match status" value="2"/>
</dbReference>
<feature type="transmembrane region" description="Helical" evidence="8">
    <location>
        <begin position="495"/>
        <end position="516"/>
    </location>
</feature>
<evidence type="ECO:0000256" key="6">
    <source>
        <dbReference type="ARBA" id="ARBA00038076"/>
    </source>
</evidence>
<sequence length="853" mass="87318">MFRTALRNVLAHKARLLMTALAVVLGVAFATGSLVFSQTRSDAAAEQASAGYDRIAVNVGVDAVPDGGAPTGLDERLASRLARVPGVAHAANRVDGSAAVADRNGRLLGDGDSHRGSNYAPADRHGTEGTDGTDPAYRFTAGHGPTHDDEIALDASTAARGGYRAGDRVRVGTGQAAATYRLSGVFRSDGHRLTDGGTLTLFTTRTAQRLFATPGHVQSIELAAESGISAPELAERVEKLLPKGAGAVTGATLGRIQANLASSDQDTMGQILLGFSLVAMFVAAFLISNTFTMLIGRRTRELALLRLLGASGRQVRRILLAESVLVGSVASALGLLIGTGVAAALNRLLGTASSPAGPLVLSPATLLGTMLLGTAMTVVAAWLPARRAMSIAPVTALTGSDTPTPATARSPRTAVGAALTGIGVLVVVYGAVGAGPDARTVIGLGTLLAVVGVLGLIPLLARPFVAVLRPLLLRISPVQGVLATRNTTRDPRRTGATAAALTVALALASGLSVLGASASHYLERATTHDFTADYLVKPAVDSARLTAANTKAAAGTPGATVSGLNQSTGYVLGGSPAVLTGVDPTAVGRLMRYDLVGGSLDALTRGRIAVADYKAKEAGWHVGQSLPVRRGGKSGRVTVGAIYRADPQSNLLPSITAADSLVARYDESPHTHVILVATDRTSGGASPATYSALTHALGDDPALAVLDRSAVEDEYSGDIGDQLDIFYALLTMAALIAGLGVTNTLALSVLERQKEIGTLRAVGLARAQVTRMIRWEALIVGAFGATLGTLLGIFLGWALGRTLQDTVSGYTLVLPWGRLAAGIALAMTIALLASLWPARKASRVAITTATSAA</sequence>
<feature type="domain" description="MacB-like periplasmic core" evidence="10">
    <location>
        <begin position="17"/>
        <end position="239"/>
    </location>
</feature>
<evidence type="ECO:0000313" key="12">
    <source>
        <dbReference type="Proteomes" id="UP000322927"/>
    </source>
</evidence>
<dbReference type="GO" id="GO:0005886">
    <property type="term" value="C:plasma membrane"/>
    <property type="evidence" value="ECO:0007669"/>
    <property type="project" value="UniProtKB-SubCell"/>
</dbReference>
<feature type="transmembrane region" description="Helical" evidence="8">
    <location>
        <begin position="271"/>
        <end position="296"/>
    </location>
</feature>
<feature type="transmembrane region" description="Helical" evidence="8">
    <location>
        <begin position="777"/>
        <end position="799"/>
    </location>
</feature>
<gene>
    <name evidence="11" type="ORF">DEJ48_02265</name>
</gene>
<keyword evidence="5 8" id="KW-0472">Membrane</keyword>
<feature type="region of interest" description="Disordered" evidence="7">
    <location>
        <begin position="107"/>
        <end position="148"/>
    </location>
</feature>
<evidence type="ECO:0000256" key="4">
    <source>
        <dbReference type="ARBA" id="ARBA00022989"/>
    </source>
</evidence>
<feature type="transmembrane region" description="Helical" evidence="8">
    <location>
        <begin position="317"/>
        <end position="344"/>
    </location>
</feature>
<evidence type="ECO:0000259" key="10">
    <source>
        <dbReference type="Pfam" id="PF12704"/>
    </source>
</evidence>
<dbReference type="GO" id="GO:0022857">
    <property type="term" value="F:transmembrane transporter activity"/>
    <property type="evidence" value="ECO:0007669"/>
    <property type="project" value="TreeGrafter"/>
</dbReference>
<keyword evidence="4 8" id="KW-1133">Transmembrane helix</keyword>
<feature type="domain" description="ABC3 transporter permease C-terminal" evidence="9">
    <location>
        <begin position="728"/>
        <end position="844"/>
    </location>
</feature>
<dbReference type="RefSeq" id="WP_150213973.1">
    <property type="nucleotide sequence ID" value="NZ_CP029192.1"/>
</dbReference>
<evidence type="ECO:0000256" key="3">
    <source>
        <dbReference type="ARBA" id="ARBA00022692"/>
    </source>
</evidence>
<protein>
    <submittedName>
        <fullName evidence="11">ABC transporter</fullName>
    </submittedName>
</protein>
<evidence type="ECO:0000313" key="11">
    <source>
        <dbReference type="EMBL" id="QES32385.1"/>
    </source>
</evidence>
<dbReference type="EMBL" id="CP029192">
    <property type="protein sequence ID" value="QES32385.1"/>
    <property type="molecule type" value="Genomic_DNA"/>
</dbReference>
<comment type="similarity">
    <text evidence="6">Belongs to the ABC-4 integral membrane protein family.</text>
</comment>
<evidence type="ECO:0000256" key="2">
    <source>
        <dbReference type="ARBA" id="ARBA00022475"/>
    </source>
</evidence>
<feature type="transmembrane region" description="Helical" evidence="8">
    <location>
        <begin position="441"/>
        <end position="461"/>
    </location>
</feature>
<dbReference type="AlphaFoldDB" id="A0A5P2BPI0"/>
<dbReference type="Pfam" id="PF12704">
    <property type="entry name" value="MacB_PCD"/>
    <property type="match status" value="1"/>
</dbReference>